<dbReference type="AlphaFoldDB" id="A0A644Z220"/>
<sequence length="369" mass="43249">MVFFSVELELFENPNHLEHYHPKFLLLSNPEMYYDCERRIVKSWTDGFIDRDNKIVKEFRSTFHSAFWEFYLHALFKNAKYSLDQSHNRPDFIITNSHVLYVEAVTSNIKKNGKSESLRGMNDILSMVTPPWAEPTFYKTLDEAIIRLSNSIKVKYEKVKREYKKCSWVDETAPFALAISSYDQINYGREYIYPMMALLYGLYYNTTDNSFSKKTSIRKAGTNSDIPLGLFLDSSHEEISGILFSCTHTLGKLEALANSKFGVRHQLVYDIRYVYTDTKMPYKLQFVDQNNPEYLEDGLFLFHNPHAKNKIPLEMFDEAGVYQITYENDKILGSPGMFPLVARISFDKHLDPIFSPYIKQQIMLFNRKE</sequence>
<organism evidence="1">
    <name type="scientific">bioreactor metagenome</name>
    <dbReference type="NCBI Taxonomy" id="1076179"/>
    <lineage>
        <taxon>unclassified sequences</taxon>
        <taxon>metagenomes</taxon>
        <taxon>ecological metagenomes</taxon>
    </lineage>
</organism>
<evidence type="ECO:0000313" key="1">
    <source>
        <dbReference type="EMBL" id="MPM32773.1"/>
    </source>
</evidence>
<reference evidence="1" key="1">
    <citation type="submission" date="2019-08" db="EMBL/GenBank/DDBJ databases">
        <authorList>
            <person name="Kucharzyk K."/>
            <person name="Murdoch R.W."/>
            <person name="Higgins S."/>
            <person name="Loffler F."/>
        </authorList>
    </citation>
    <scope>NUCLEOTIDE SEQUENCE</scope>
</reference>
<gene>
    <name evidence="1" type="ORF">SDC9_79338</name>
</gene>
<protein>
    <recommendedName>
        <fullName evidence="2">Glycosaminoglycan attachment site</fullName>
    </recommendedName>
</protein>
<proteinExistence type="predicted"/>
<name>A0A644Z220_9ZZZZ</name>
<comment type="caution">
    <text evidence="1">The sequence shown here is derived from an EMBL/GenBank/DDBJ whole genome shotgun (WGS) entry which is preliminary data.</text>
</comment>
<evidence type="ECO:0008006" key="2">
    <source>
        <dbReference type="Google" id="ProtNLM"/>
    </source>
</evidence>
<accession>A0A644Z220</accession>
<dbReference type="EMBL" id="VSSQ01006461">
    <property type="protein sequence ID" value="MPM32773.1"/>
    <property type="molecule type" value="Genomic_DNA"/>
</dbReference>